<dbReference type="InterPro" id="IPR001296">
    <property type="entry name" value="Glyco_trans_1"/>
</dbReference>
<dbReference type="GO" id="GO:0016757">
    <property type="term" value="F:glycosyltransferase activity"/>
    <property type="evidence" value="ECO:0007669"/>
    <property type="project" value="InterPro"/>
</dbReference>
<evidence type="ECO:0000313" key="3">
    <source>
        <dbReference type="EMBL" id="HEL65756.1"/>
    </source>
</evidence>
<comment type="caution">
    <text evidence="3">The sequence shown here is derived from an EMBL/GenBank/DDBJ whole genome shotgun (WGS) entry which is preliminary data.</text>
</comment>
<feature type="domain" description="Glycosyl transferase family 1" evidence="1">
    <location>
        <begin position="192"/>
        <end position="366"/>
    </location>
</feature>
<evidence type="ECO:0000259" key="1">
    <source>
        <dbReference type="Pfam" id="PF00534"/>
    </source>
</evidence>
<dbReference type="InterPro" id="IPR028098">
    <property type="entry name" value="Glyco_trans_4-like_N"/>
</dbReference>
<proteinExistence type="predicted"/>
<accession>A0A7C2I302</accession>
<gene>
    <name evidence="3" type="ORF">ENQ34_03625</name>
</gene>
<keyword evidence="3" id="KW-0808">Transferase</keyword>
<evidence type="ECO:0000259" key="2">
    <source>
        <dbReference type="Pfam" id="PF13439"/>
    </source>
</evidence>
<organism evidence="3">
    <name type="scientific">Ammonifex degensii</name>
    <dbReference type="NCBI Taxonomy" id="42838"/>
    <lineage>
        <taxon>Bacteria</taxon>
        <taxon>Bacillati</taxon>
        <taxon>Bacillota</taxon>
        <taxon>Clostridia</taxon>
        <taxon>Thermoanaerobacterales</taxon>
        <taxon>Thermoanaerobacteraceae</taxon>
        <taxon>Ammonifex</taxon>
    </lineage>
</organism>
<dbReference type="Pfam" id="PF00534">
    <property type="entry name" value="Glycos_transf_1"/>
    <property type="match status" value="1"/>
</dbReference>
<dbReference type="EMBL" id="DSMU01000232">
    <property type="protein sequence ID" value="HEL65756.1"/>
    <property type="molecule type" value="Genomic_DNA"/>
</dbReference>
<feature type="domain" description="Glycosyltransferase subfamily 4-like N-terminal" evidence="2">
    <location>
        <begin position="14"/>
        <end position="180"/>
    </location>
</feature>
<name>A0A7C2I302_9THEO</name>
<dbReference type="Pfam" id="PF13439">
    <property type="entry name" value="Glyco_transf_4"/>
    <property type="match status" value="1"/>
</dbReference>
<reference evidence="3" key="1">
    <citation type="journal article" date="2020" name="mSystems">
        <title>Genome- and Community-Level Interaction Insights into Carbon Utilization and Element Cycling Functions of Hydrothermarchaeota in Hydrothermal Sediment.</title>
        <authorList>
            <person name="Zhou Z."/>
            <person name="Liu Y."/>
            <person name="Xu W."/>
            <person name="Pan J."/>
            <person name="Luo Z.H."/>
            <person name="Li M."/>
        </authorList>
    </citation>
    <scope>NUCLEOTIDE SEQUENCE [LARGE SCALE GENOMIC DNA]</scope>
    <source>
        <strain evidence="3">SpSt-300</strain>
    </source>
</reference>
<dbReference type="PANTHER" id="PTHR45947">
    <property type="entry name" value="SULFOQUINOVOSYL TRANSFERASE SQD2"/>
    <property type="match status" value="1"/>
</dbReference>
<sequence length="398" mass="44763">MRVAMLHWAFPPTIGGVETHLTMLCPALVKRGHQVALLTGAVNGEGSEYTWKGMFIRRTPLMDLNSLTPKLIEERQEEIREELAGFITRFGPDVIHAHNMHYFSFVHADALVKIKTQLRIPLVLTAHNVWADALWDKLLRLRREWDGVIAVSHHIKRELVASGYPAEEVTVIHHGIDLKRFCNVEPQEAVVREIRGAAGNRKVIFHPARMSLAKGSDVVVQAFRRVKEAFPEAFLLLAGTDQTVDWGAYQQGEVAQVKRMIAENGLEGDVLIRFFAWEEMPSAYRESDVVVYPSSFDEPFGLVLLEAMAAGKPLVVTRVGGMPEIVEEGKTGVVIPPRRPDILAEKILMLLNFVTLACKMGEKARQTVQARFTIEKMVTATINFYRRVLQNSNLPEVS</sequence>
<dbReference type="PANTHER" id="PTHR45947:SF3">
    <property type="entry name" value="SULFOQUINOVOSYL TRANSFERASE SQD2"/>
    <property type="match status" value="1"/>
</dbReference>
<protein>
    <submittedName>
        <fullName evidence="3">Glycosyltransferase family 1 protein</fullName>
    </submittedName>
</protein>
<dbReference type="CDD" id="cd03801">
    <property type="entry name" value="GT4_PimA-like"/>
    <property type="match status" value="1"/>
</dbReference>
<dbReference type="InterPro" id="IPR050194">
    <property type="entry name" value="Glycosyltransferase_grp1"/>
</dbReference>
<dbReference type="AlphaFoldDB" id="A0A7C2I302"/>
<dbReference type="SUPFAM" id="SSF53756">
    <property type="entry name" value="UDP-Glycosyltransferase/glycogen phosphorylase"/>
    <property type="match status" value="1"/>
</dbReference>
<dbReference type="Gene3D" id="3.40.50.2000">
    <property type="entry name" value="Glycogen Phosphorylase B"/>
    <property type="match status" value="2"/>
</dbReference>